<dbReference type="InterPro" id="IPR038063">
    <property type="entry name" value="Transpep_catalytic_dom"/>
</dbReference>
<evidence type="ECO:0000256" key="2">
    <source>
        <dbReference type="ARBA" id="ARBA00005992"/>
    </source>
</evidence>
<evidence type="ECO:0000256" key="6">
    <source>
        <dbReference type="ARBA" id="ARBA00023316"/>
    </source>
</evidence>
<keyword evidence="10" id="KW-1185">Reference proteome</keyword>
<evidence type="ECO:0000313" key="10">
    <source>
        <dbReference type="Proteomes" id="UP000198744"/>
    </source>
</evidence>
<dbReference type="GO" id="GO:0016740">
    <property type="term" value="F:transferase activity"/>
    <property type="evidence" value="ECO:0007669"/>
    <property type="project" value="UniProtKB-KW"/>
</dbReference>
<dbReference type="OrthoDB" id="9809748at2"/>
<dbReference type="UniPathway" id="UPA00219"/>
<feature type="active site" description="Nucleophile" evidence="7">
    <location>
        <position position="180"/>
    </location>
</feature>
<feature type="domain" description="L,D-TPase catalytic" evidence="8">
    <location>
        <begin position="77"/>
        <end position="208"/>
    </location>
</feature>
<dbReference type="Pfam" id="PF03734">
    <property type="entry name" value="YkuD"/>
    <property type="match status" value="1"/>
</dbReference>
<accession>A0A1H7XVG7</accession>
<dbReference type="CDD" id="cd16913">
    <property type="entry name" value="YkuD_like"/>
    <property type="match status" value="1"/>
</dbReference>
<gene>
    <name evidence="9" type="ORF">SAMN04489760_11257</name>
</gene>
<dbReference type="GO" id="GO:0009252">
    <property type="term" value="P:peptidoglycan biosynthetic process"/>
    <property type="evidence" value="ECO:0007669"/>
    <property type="project" value="UniProtKB-UniPathway"/>
</dbReference>
<comment type="pathway">
    <text evidence="1 7">Cell wall biogenesis; peptidoglycan biosynthesis.</text>
</comment>
<evidence type="ECO:0000256" key="4">
    <source>
        <dbReference type="ARBA" id="ARBA00022960"/>
    </source>
</evidence>
<proteinExistence type="inferred from homology"/>
<dbReference type="GO" id="GO:0008360">
    <property type="term" value="P:regulation of cell shape"/>
    <property type="evidence" value="ECO:0007669"/>
    <property type="project" value="UniProtKB-UniRule"/>
</dbReference>
<dbReference type="RefSeq" id="WP_093883502.1">
    <property type="nucleotide sequence ID" value="NZ_FOBS01000012.1"/>
</dbReference>
<reference evidence="9 10" key="1">
    <citation type="submission" date="2016-10" db="EMBL/GenBank/DDBJ databases">
        <authorList>
            <person name="de Groot N.N."/>
        </authorList>
    </citation>
    <scope>NUCLEOTIDE SEQUENCE [LARGE SCALE GENOMIC DNA]</scope>
    <source>
        <strain evidence="9 10">DSM 8423</strain>
    </source>
</reference>
<dbReference type="PANTHER" id="PTHR36699">
    <property type="entry name" value="LD-TRANSPEPTIDASE"/>
    <property type="match status" value="1"/>
</dbReference>
<sequence length="248" mass="27817">MLNCKRTGCIAFSLVVIWLMTVAPGYGNGARVSDTSDSSLYEENGVERVLQSIGPKAEARIRPFFDRAHIPYPSSRLGFVVVKEEMALEVWAESDGKWVHVRDYEILAASGWHGPKLRRGDRQVPEGIYQIVALNPASRFHLSMKINYPNDYDLQKARDENRTNLGGDIFIHGKDKSHGCLAVGDAAIEELFVLVAKTGTSNVEVVITPHDMRKYGPNPSRVSKPSWIPDLYNTIWQELSKYKVREGA</sequence>
<evidence type="ECO:0000256" key="1">
    <source>
        <dbReference type="ARBA" id="ARBA00004752"/>
    </source>
</evidence>
<dbReference type="EMBL" id="FOBS01000012">
    <property type="protein sequence ID" value="SEM37665.1"/>
    <property type="molecule type" value="Genomic_DNA"/>
</dbReference>
<evidence type="ECO:0000256" key="5">
    <source>
        <dbReference type="ARBA" id="ARBA00022984"/>
    </source>
</evidence>
<evidence type="ECO:0000259" key="8">
    <source>
        <dbReference type="PROSITE" id="PS52029"/>
    </source>
</evidence>
<keyword evidence="5 7" id="KW-0573">Peptidoglycan synthesis</keyword>
<evidence type="ECO:0000256" key="3">
    <source>
        <dbReference type="ARBA" id="ARBA00022679"/>
    </source>
</evidence>
<keyword evidence="6 7" id="KW-0961">Cell wall biogenesis/degradation</keyword>
<keyword evidence="4 7" id="KW-0133">Cell shape</keyword>
<name>A0A1H7XVG7_9BACT</name>
<dbReference type="Proteomes" id="UP000198744">
    <property type="component" value="Unassembled WGS sequence"/>
</dbReference>
<dbReference type="InterPro" id="IPR005490">
    <property type="entry name" value="LD_TPept_cat_dom"/>
</dbReference>
<comment type="similarity">
    <text evidence="2">Belongs to the YkuD family.</text>
</comment>
<feature type="active site" description="Proton donor/acceptor" evidence="7">
    <location>
        <position position="172"/>
    </location>
</feature>
<dbReference type="PANTHER" id="PTHR36699:SF1">
    <property type="entry name" value="L,D-TRANSPEPTIDASE YAFK-RELATED"/>
    <property type="match status" value="1"/>
</dbReference>
<dbReference type="SUPFAM" id="SSF141523">
    <property type="entry name" value="L,D-transpeptidase catalytic domain-like"/>
    <property type="match status" value="1"/>
</dbReference>
<dbReference type="GO" id="GO:0004180">
    <property type="term" value="F:carboxypeptidase activity"/>
    <property type="evidence" value="ECO:0007669"/>
    <property type="project" value="UniProtKB-ARBA"/>
</dbReference>
<evidence type="ECO:0000256" key="7">
    <source>
        <dbReference type="PROSITE-ProRule" id="PRU01373"/>
    </source>
</evidence>
<protein>
    <submittedName>
        <fullName evidence="9">L,D-transpeptidase catalytic domain</fullName>
    </submittedName>
</protein>
<evidence type="ECO:0000313" key="9">
    <source>
        <dbReference type="EMBL" id="SEM37665.1"/>
    </source>
</evidence>
<organism evidence="9 10">
    <name type="scientific">Syntrophus gentianae</name>
    <dbReference type="NCBI Taxonomy" id="43775"/>
    <lineage>
        <taxon>Bacteria</taxon>
        <taxon>Pseudomonadati</taxon>
        <taxon>Thermodesulfobacteriota</taxon>
        <taxon>Syntrophia</taxon>
        <taxon>Syntrophales</taxon>
        <taxon>Syntrophaceae</taxon>
        <taxon>Syntrophus</taxon>
    </lineage>
</organism>
<dbReference type="GO" id="GO:0071555">
    <property type="term" value="P:cell wall organization"/>
    <property type="evidence" value="ECO:0007669"/>
    <property type="project" value="UniProtKB-UniRule"/>
</dbReference>
<keyword evidence="3" id="KW-0808">Transferase</keyword>
<dbReference type="Gene3D" id="2.40.440.10">
    <property type="entry name" value="L,D-transpeptidase catalytic domain-like"/>
    <property type="match status" value="1"/>
</dbReference>
<dbReference type="PROSITE" id="PS52029">
    <property type="entry name" value="LD_TPASE"/>
    <property type="match status" value="1"/>
</dbReference>
<dbReference type="AlphaFoldDB" id="A0A1H7XVG7"/>
<dbReference type="STRING" id="43775.SAMN04489760_11257"/>